<gene>
    <name evidence="5" type="ORF">L602_002000000080</name>
</gene>
<dbReference type="CDD" id="cd03360">
    <property type="entry name" value="LbH_AT_putative"/>
    <property type="match status" value="1"/>
</dbReference>
<evidence type="ECO:0000256" key="2">
    <source>
        <dbReference type="PIRSR" id="PIRSR620019-1"/>
    </source>
</evidence>
<dbReference type="Gene3D" id="3.40.50.20">
    <property type="match status" value="1"/>
</dbReference>
<proteinExistence type="inferred from homology"/>
<dbReference type="Proteomes" id="UP000318141">
    <property type="component" value="Unassembled WGS sequence"/>
</dbReference>
<keyword evidence="5" id="KW-0012">Acyltransferase</keyword>
<evidence type="ECO:0000313" key="5">
    <source>
        <dbReference type="EMBL" id="TWG86403.1"/>
    </source>
</evidence>
<keyword evidence="6" id="KW-1185">Reference proteome</keyword>
<dbReference type="PANTHER" id="PTHR43300:SF7">
    <property type="entry name" value="UDP-N-ACETYLBACILLOSAMINE N-ACETYLTRANSFERASE"/>
    <property type="match status" value="1"/>
</dbReference>
<evidence type="ECO:0000259" key="4">
    <source>
        <dbReference type="Pfam" id="PF17836"/>
    </source>
</evidence>
<protein>
    <submittedName>
        <fullName evidence="5">Sugar O-acyltransferase (Sialic acid O-acetyltransferase NeuD family)</fullName>
    </submittedName>
</protein>
<evidence type="ECO:0000313" key="6">
    <source>
        <dbReference type="Proteomes" id="UP000318141"/>
    </source>
</evidence>
<feature type="active site" description="Proton acceptor" evidence="2">
    <location>
        <position position="141"/>
    </location>
</feature>
<accession>A0A562BNI4</accession>
<dbReference type="PANTHER" id="PTHR43300">
    <property type="entry name" value="ACETYLTRANSFERASE"/>
    <property type="match status" value="1"/>
</dbReference>
<reference evidence="5 6" key="1">
    <citation type="submission" date="2019-07" db="EMBL/GenBank/DDBJ databases">
        <title>Genome sequencing of lignin-degrading bacterial isolates.</title>
        <authorList>
            <person name="Gladden J."/>
        </authorList>
    </citation>
    <scope>NUCLEOTIDE SEQUENCE [LARGE SCALE GENOMIC DNA]</scope>
    <source>
        <strain evidence="5 6">J11</strain>
    </source>
</reference>
<feature type="binding site" evidence="3">
    <location>
        <position position="74"/>
    </location>
    <ligand>
        <name>substrate</name>
    </ligand>
</feature>
<evidence type="ECO:0000256" key="1">
    <source>
        <dbReference type="ARBA" id="ARBA00007274"/>
    </source>
</evidence>
<feature type="site" description="Increases basicity of active site His" evidence="2">
    <location>
        <position position="142"/>
    </location>
</feature>
<feature type="domain" description="PglD N-terminal" evidence="4">
    <location>
        <begin position="3"/>
        <end position="85"/>
    </location>
</feature>
<dbReference type="Pfam" id="PF17836">
    <property type="entry name" value="PglD_N"/>
    <property type="match status" value="1"/>
</dbReference>
<comment type="similarity">
    <text evidence="1">Belongs to the transferase hexapeptide repeat family.</text>
</comment>
<sequence length="217" mass="22370">MRFAIYGAGGFGREVAPLARHASLAADPNAAADAVVFVSDVPAEIGTVRNGIAVISFDELVSRHGDRQVVLAVGSSAGRRALAEKCEGAGLQFASLAAPTTRFLDDVRIGEGAVFCDFSMATSNVVIGRHFQANIYSYVAHDCVVGDFVTLAPKACVNGNVVIEDDAYIGTGAVIRQGQGGKPLRIGKSAVVGMGAVVTRDVPAGATVVGNPARVRE</sequence>
<organism evidence="5 6">
    <name type="scientific">Cupriavidus gilardii J11</name>
    <dbReference type="NCBI Taxonomy" id="936133"/>
    <lineage>
        <taxon>Bacteria</taxon>
        <taxon>Pseudomonadati</taxon>
        <taxon>Pseudomonadota</taxon>
        <taxon>Betaproteobacteria</taxon>
        <taxon>Burkholderiales</taxon>
        <taxon>Burkholderiaceae</taxon>
        <taxon>Cupriavidus</taxon>
    </lineage>
</organism>
<dbReference type="OrthoDB" id="272049at2"/>
<dbReference type="InterPro" id="IPR050179">
    <property type="entry name" value="Trans_hexapeptide_repeat"/>
</dbReference>
<dbReference type="EMBL" id="VLJN01000013">
    <property type="protein sequence ID" value="TWG86403.1"/>
    <property type="molecule type" value="Genomic_DNA"/>
</dbReference>
<name>A0A562BNI4_9BURK</name>
<dbReference type="GO" id="GO:0016746">
    <property type="term" value="F:acyltransferase activity"/>
    <property type="evidence" value="ECO:0007669"/>
    <property type="project" value="UniProtKB-KW"/>
</dbReference>
<dbReference type="InterPro" id="IPR011004">
    <property type="entry name" value="Trimer_LpxA-like_sf"/>
</dbReference>
<dbReference type="InterPro" id="IPR041561">
    <property type="entry name" value="PglD_N"/>
</dbReference>
<evidence type="ECO:0000256" key="3">
    <source>
        <dbReference type="PIRSR" id="PIRSR620019-2"/>
    </source>
</evidence>
<dbReference type="Gene3D" id="2.160.10.10">
    <property type="entry name" value="Hexapeptide repeat proteins"/>
    <property type="match status" value="1"/>
</dbReference>
<dbReference type="NCBIfam" id="TIGR03570">
    <property type="entry name" value="NeuD_NnaD"/>
    <property type="match status" value="1"/>
</dbReference>
<comment type="caution">
    <text evidence="5">The sequence shown here is derived from an EMBL/GenBank/DDBJ whole genome shotgun (WGS) entry which is preliminary data.</text>
</comment>
<dbReference type="InterPro" id="IPR020019">
    <property type="entry name" value="AcTrfase_PglD-like"/>
</dbReference>
<keyword evidence="5" id="KW-0808">Transferase</keyword>
<dbReference type="AlphaFoldDB" id="A0A562BNI4"/>
<dbReference type="SUPFAM" id="SSF51161">
    <property type="entry name" value="Trimeric LpxA-like enzymes"/>
    <property type="match status" value="1"/>
</dbReference>